<feature type="signal peptide" evidence="1">
    <location>
        <begin position="1"/>
        <end position="27"/>
    </location>
</feature>
<gene>
    <name evidence="2" type="ORF">STAS_28631</name>
</gene>
<keyword evidence="3" id="KW-1185">Reference proteome</keyword>
<feature type="chain" id="PRO_5022684996" evidence="1">
    <location>
        <begin position="28"/>
        <end position="109"/>
    </location>
</feature>
<keyword evidence="1" id="KW-0732">Signal</keyword>
<proteinExistence type="predicted"/>
<dbReference type="AlphaFoldDB" id="A0A5A7R3E5"/>
<name>A0A5A7R3E5_STRAF</name>
<sequence>MNSTKLCVIFFTLSMAFLASNSRLLEASKDYDEPKIEAYKKSEEINGHENVNNAHEVLAATNANVFADSKVSGSRNVYENANAHEVSGSNANVFGEIKDSGPSTKGPGH</sequence>
<dbReference type="Proteomes" id="UP000325081">
    <property type="component" value="Unassembled WGS sequence"/>
</dbReference>
<evidence type="ECO:0000313" key="2">
    <source>
        <dbReference type="EMBL" id="GER51267.1"/>
    </source>
</evidence>
<dbReference type="EMBL" id="BKCP01009626">
    <property type="protein sequence ID" value="GER51267.1"/>
    <property type="molecule type" value="Genomic_DNA"/>
</dbReference>
<organism evidence="2 3">
    <name type="scientific">Striga asiatica</name>
    <name type="common">Asiatic witchweed</name>
    <name type="synonym">Buchnera asiatica</name>
    <dbReference type="NCBI Taxonomy" id="4170"/>
    <lineage>
        <taxon>Eukaryota</taxon>
        <taxon>Viridiplantae</taxon>
        <taxon>Streptophyta</taxon>
        <taxon>Embryophyta</taxon>
        <taxon>Tracheophyta</taxon>
        <taxon>Spermatophyta</taxon>
        <taxon>Magnoliopsida</taxon>
        <taxon>eudicotyledons</taxon>
        <taxon>Gunneridae</taxon>
        <taxon>Pentapetalae</taxon>
        <taxon>asterids</taxon>
        <taxon>lamiids</taxon>
        <taxon>Lamiales</taxon>
        <taxon>Orobanchaceae</taxon>
        <taxon>Buchnereae</taxon>
        <taxon>Striga</taxon>
    </lineage>
</organism>
<accession>A0A5A7R3E5</accession>
<reference evidence="3" key="1">
    <citation type="journal article" date="2019" name="Curr. Biol.">
        <title>Genome Sequence of Striga asiatica Provides Insight into the Evolution of Plant Parasitism.</title>
        <authorList>
            <person name="Yoshida S."/>
            <person name="Kim S."/>
            <person name="Wafula E.K."/>
            <person name="Tanskanen J."/>
            <person name="Kim Y.M."/>
            <person name="Honaas L."/>
            <person name="Yang Z."/>
            <person name="Spallek T."/>
            <person name="Conn C.E."/>
            <person name="Ichihashi Y."/>
            <person name="Cheong K."/>
            <person name="Cui S."/>
            <person name="Der J.P."/>
            <person name="Gundlach H."/>
            <person name="Jiao Y."/>
            <person name="Hori C."/>
            <person name="Ishida J.K."/>
            <person name="Kasahara H."/>
            <person name="Kiba T."/>
            <person name="Kim M.S."/>
            <person name="Koo N."/>
            <person name="Laohavisit A."/>
            <person name="Lee Y.H."/>
            <person name="Lumba S."/>
            <person name="McCourt P."/>
            <person name="Mortimer J.C."/>
            <person name="Mutuku J.M."/>
            <person name="Nomura T."/>
            <person name="Sasaki-Sekimoto Y."/>
            <person name="Seto Y."/>
            <person name="Wang Y."/>
            <person name="Wakatake T."/>
            <person name="Sakakibara H."/>
            <person name="Demura T."/>
            <person name="Yamaguchi S."/>
            <person name="Yoneyama K."/>
            <person name="Manabe R.I."/>
            <person name="Nelson D.C."/>
            <person name="Schulman A.H."/>
            <person name="Timko M.P."/>
            <person name="dePamphilis C.W."/>
            <person name="Choi D."/>
            <person name="Shirasu K."/>
        </authorList>
    </citation>
    <scope>NUCLEOTIDE SEQUENCE [LARGE SCALE GENOMIC DNA]</scope>
    <source>
        <strain evidence="3">cv. UVA1</strain>
    </source>
</reference>
<comment type="caution">
    <text evidence="2">The sequence shown here is derived from an EMBL/GenBank/DDBJ whole genome shotgun (WGS) entry which is preliminary data.</text>
</comment>
<evidence type="ECO:0000256" key="1">
    <source>
        <dbReference type="SAM" id="SignalP"/>
    </source>
</evidence>
<evidence type="ECO:0000313" key="3">
    <source>
        <dbReference type="Proteomes" id="UP000325081"/>
    </source>
</evidence>
<protein>
    <submittedName>
        <fullName evidence="2">Galactose oxidase/kelch repeat superfamily protein</fullName>
    </submittedName>
</protein>